<dbReference type="Gene3D" id="1.10.4190.10">
    <property type="entry name" value="Urease accessory protein UreF"/>
    <property type="match status" value="1"/>
</dbReference>
<feature type="compositionally biased region" description="Pro residues" evidence="4">
    <location>
        <begin position="322"/>
        <end position="334"/>
    </location>
</feature>
<dbReference type="InParanoid" id="F0YEL6"/>
<keyword evidence="2" id="KW-0143">Chaperone</keyword>
<dbReference type="InterPro" id="IPR002669">
    <property type="entry name" value="UreD"/>
</dbReference>
<evidence type="ECO:0000313" key="6">
    <source>
        <dbReference type="Proteomes" id="UP000002729"/>
    </source>
</evidence>
<organism evidence="6">
    <name type="scientific">Aureococcus anophagefferens</name>
    <name type="common">Harmful bloom alga</name>
    <dbReference type="NCBI Taxonomy" id="44056"/>
    <lineage>
        <taxon>Eukaryota</taxon>
        <taxon>Sar</taxon>
        <taxon>Stramenopiles</taxon>
        <taxon>Ochrophyta</taxon>
        <taxon>Pelagophyceae</taxon>
        <taxon>Pelagomonadales</taxon>
        <taxon>Pelagomonadaceae</taxon>
        <taxon>Aureococcus</taxon>
    </lineage>
</organism>
<gene>
    <name evidence="5" type="ORF">AURANDRAFT_65637</name>
</gene>
<dbReference type="InterPro" id="IPR002639">
    <property type="entry name" value="UreF"/>
</dbReference>
<dbReference type="AlphaFoldDB" id="F0YEL6"/>
<name>F0YEL6_AURAN</name>
<evidence type="ECO:0000256" key="1">
    <source>
        <dbReference type="ARBA" id="ARBA00007177"/>
    </source>
</evidence>
<dbReference type="OrthoDB" id="2550922at2759"/>
<accession>F0YEL6</accession>
<evidence type="ECO:0000256" key="2">
    <source>
        <dbReference type="ARBA" id="ARBA00023186"/>
    </source>
</evidence>
<reference evidence="5 6" key="1">
    <citation type="journal article" date="2011" name="Proc. Natl. Acad. Sci. U.S.A.">
        <title>Niche of harmful alga Aureococcus anophagefferens revealed through ecogenomics.</title>
        <authorList>
            <person name="Gobler C.J."/>
            <person name="Berry D.L."/>
            <person name="Dyhrman S.T."/>
            <person name="Wilhelm S.W."/>
            <person name="Salamov A."/>
            <person name="Lobanov A.V."/>
            <person name="Zhang Y."/>
            <person name="Collier J.L."/>
            <person name="Wurch L.L."/>
            <person name="Kustka A.B."/>
            <person name="Dill B.D."/>
            <person name="Shah M."/>
            <person name="VerBerkmoes N.C."/>
            <person name="Kuo A."/>
            <person name="Terry A."/>
            <person name="Pangilinan J."/>
            <person name="Lindquist E.A."/>
            <person name="Lucas S."/>
            <person name="Paulsen I.T."/>
            <person name="Hattenrath-Lehmann T.K."/>
            <person name="Talmage S.C."/>
            <person name="Walker E.A."/>
            <person name="Koch F."/>
            <person name="Burson A.M."/>
            <person name="Marcoval M.A."/>
            <person name="Tang Y.Z."/>
            <person name="Lecleir G.R."/>
            <person name="Coyne K.J."/>
            <person name="Berg G.M."/>
            <person name="Bertrand E.M."/>
            <person name="Saito M.A."/>
            <person name="Gladyshev V.N."/>
            <person name="Grigoriev I.V."/>
        </authorList>
    </citation>
    <scope>NUCLEOTIDE SEQUENCE [LARGE SCALE GENOMIC DNA]</scope>
    <source>
        <strain evidence="6">CCMP 1984</strain>
    </source>
</reference>
<comment type="similarity">
    <text evidence="1">Belongs to the UreD family.</text>
</comment>
<dbReference type="Proteomes" id="UP000002729">
    <property type="component" value="Unassembled WGS sequence"/>
</dbReference>
<dbReference type="KEGG" id="aaf:AURANDRAFT_65637"/>
<dbReference type="RefSeq" id="XP_009038854.1">
    <property type="nucleotide sequence ID" value="XM_009040606.1"/>
</dbReference>
<evidence type="ECO:0008006" key="7">
    <source>
        <dbReference type="Google" id="ProtNLM"/>
    </source>
</evidence>
<evidence type="ECO:0000256" key="4">
    <source>
        <dbReference type="SAM" id="MobiDB-lite"/>
    </source>
</evidence>
<dbReference type="GeneID" id="20225436"/>
<dbReference type="Pfam" id="PF01774">
    <property type="entry name" value="UreD"/>
    <property type="match status" value="1"/>
</dbReference>
<dbReference type="HAMAP" id="MF_01384">
    <property type="entry name" value="UreD"/>
    <property type="match status" value="1"/>
</dbReference>
<dbReference type="InterPro" id="IPR038277">
    <property type="entry name" value="UreF_sf"/>
</dbReference>
<dbReference type="EMBL" id="GL833135">
    <property type="protein sequence ID" value="EGB06273.1"/>
    <property type="molecule type" value="Genomic_DNA"/>
</dbReference>
<dbReference type="GO" id="GO:0016151">
    <property type="term" value="F:nickel cation binding"/>
    <property type="evidence" value="ECO:0007669"/>
    <property type="project" value="InterPro"/>
</dbReference>
<dbReference type="Pfam" id="PF01730">
    <property type="entry name" value="UreF"/>
    <property type="match status" value="1"/>
</dbReference>
<feature type="region of interest" description="Disordered" evidence="4">
    <location>
        <begin position="312"/>
        <end position="343"/>
    </location>
</feature>
<dbReference type="PANTHER" id="PTHR33643:SF1">
    <property type="entry name" value="UREASE ACCESSORY PROTEIN D"/>
    <property type="match status" value="1"/>
</dbReference>
<dbReference type="PANTHER" id="PTHR33643">
    <property type="entry name" value="UREASE ACCESSORY PROTEIN D"/>
    <property type="match status" value="1"/>
</dbReference>
<sequence length="553" mass="56215">MGSMDENAPLAEAAPVGVAKIVCTLLEGRSVLSTVAHRQPVRVQPLPSALSAAAGAACAVLSSLGGGLLGGDVVEVDVDVGAGATLWFGSQSSNKIYRKKRRRGPTRVDARYRVAGGGLLVVAPDPTVPYARSRYRGTTRLALDEDARAVVVEWLGSGRAAAGERWAFDEFAAEVAVFRGEECICVDAVSLGGGDDGGADVGGVPRDHVATLYCRGCPDVAARVAATSLALTVARGARARRGGAEDDAANRVVASLGGDALLGSSDAGGGVVVARVAAARAEDVYRILAAVLAPLEADLGFRPYADRVAATKSRGGVDDAAHPPPPPPPPPPEESAPVPEATASTTRLAFQLADATLPTGGFAHSGGLEAAFQLGVVRKGDDAAVAAFALAVRSTTATLHAPFLAAAHAAGGDGAALDALSARLDALLRSNAPARDASRRLGTALRRLSAELVGLSGPPRHAAVAFGALAAAAGVEVGVALLAFEHAQVRDVFSAAVRLGLVGPLKAAKLQFDVAKRPPARRRPAVADAANAAPMLDAIHCCHAQLDMRLFQT</sequence>
<evidence type="ECO:0000256" key="3">
    <source>
        <dbReference type="ARBA" id="ARBA00046339"/>
    </source>
</evidence>
<keyword evidence="6" id="KW-1185">Reference proteome</keyword>
<dbReference type="OMA" id="MEEERWA"/>
<proteinExistence type="inferred from homology"/>
<evidence type="ECO:0000313" key="5">
    <source>
        <dbReference type="EMBL" id="EGB06273.1"/>
    </source>
</evidence>
<protein>
    <recommendedName>
        <fullName evidence="7">Urease accessory protein UreD</fullName>
    </recommendedName>
</protein>
<comment type="similarity">
    <text evidence="3">Belongs to the UreF family.</text>
</comment>